<dbReference type="GO" id="GO:0032267">
    <property type="term" value="F:tRNA(Ile)-lysidine synthase activity"/>
    <property type="evidence" value="ECO:0007669"/>
    <property type="project" value="UniProtKB-EC"/>
</dbReference>
<dbReference type="GeneID" id="19324605"/>
<feature type="domain" description="tRNA(Ile)-lysidine/2-thiocytidine synthase N-terminal" evidence="7">
    <location>
        <begin position="44"/>
        <end position="194"/>
    </location>
</feature>
<evidence type="ECO:0000256" key="4">
    <source>
        <dbReference type="ARBA" id="ARBA00022741"/>
    </source>
</evidence>
<evidence type="ECO:0000256" key="5">
    <source>
        <dbReference type="ARBA" id="ARBA00022840"/>
    </source>
</evidence>
<keyword evidence="2" id="KW-0436">Ligase</keyword>
<dbReference type="HOGENOM" id="CLU_015599_1_0_1"/>
<organism evidence="8 9">
    <name type="scientific">Phaeoacremonium minimum (strain UCR-PA7)</name>
    <name type="common">Esca disease fungus</name>
    <name type="synonym">Togninia minima</name>
    <dbReference type="NCBI Taxonomy" id="1286976"/>
    <lineage>
        <taxon>Eukaryota</taxon>
        <taxon>Fungi</taxon>
        <taxon>Dikarya</taxon>
        <taxon>Ascomycota</taxon>
        <taxon>Pezizomycotina</taxon>
        <taxon>Sordariomycetes</taxon>
        <taxon>Sordariomycetidae</taxon>
        <taxon>Togniniales</taxon>
        <taxon>Togniniaceae</taxon>
        <taxon>Phaeoacremonium</taxon>
    </lineage>
</organism>
<reference evidence="9" key="1">
    <citation type="journal article" date="2013" name="Genome Announc.">
        <title>Draft genome sequence of the ascomycete Phaeoacremonium aleophilum strain UCR-PA7, a causal agent of the esca disease complex in grapevines.</title>
        <authorList>
            <person name="Blanco-Ulate B."/>
            <person name="Rolshausen P."/>
            <person name="Cantu D."/>
        </authorList>
    </citation>
    <scope>NUCLEOTIDE SEQUENCE [LARGE SCALE GENOMIC DNA]</scope>
    <source>
        <strain evidence="9">UCR-PA7</strain>
    </source>
</reference>
<proteinExistence type="inferred from homology"/>
<evidence type="ECO:0000256" key="2">
    <source>
        <dbReference type="ARBA" id="ARBA00022598"/>
    </source>
</evidence>
<evidence type="ECO:0000313" key="9">
    <source>
        <dbReference type="Proteomes" id="UP000014074"/>
    </source>
</evidence>
<evidence type="ECO:0000256" key="3">
    <source>
        <dbReference type="ARBA" id="ARBA00022694"/>
    </source>
</evidence>
<dbReference type="InterPro" id="IPR011063">
    <property type="entry name" value="TilS/TtcA_N"/>
</dbReference>
<sequence length="669" mass="76581">MTSIPRVFHPTAKPIAVAEFIEAVRATCPPRFPLTRGQNRRPVGLAVSGGVDSMALALLCSQARRSEHDFKIADHPVNHFQALIVDHGMREGSWEEAAAVRKVLEDKTGIRAELLRIQWSKELGYGVAPKDLPNFESVARRLRFRRLGRACNFRKLASLLLAHHEDDQYETVLMRLLAGHGPAGLRGIRASSDIPECYNMHGTYASGFIDDQERTHPYYNSRPSRKEKQYLREELTAEVGPETMHEIQQGLKGGLYLNDELDEQTPRTRWLPQLGPLDIEDGGVMVYRPLLEFSKDRLIATCLEADVPWFEDATNHDRTLTVRNAVRHLYKNHELPVALQKPSILQLRKRCDDKAFALDAEVDKLLGRTIIRDFQSNIGTLLVQLPTFRVPRLRKGSIYNQSRREIRNEHYRALAARLVRRLISFVTPEFQVTPAAQLQQVVIRLFPHLDDGNGESHSSEKAFNICGVHFLPVYTSSSRSLNWFLSRAPYLSTVPLPQCQHRQYRLREHWLRRNGERLSWPSKSPWKMFDGRFWIKVYLRAPFGVRVAPFMKEHAKPFREALADDASRDALASLLKRYAPGKVRYTLPAIYGIGNIDWSLYGENPNLPEAGTRWEKTRAKEKEIIKRIRDGAWDEEIGPKAKLMLLALPTLGVALPGLDQWLQWQISSL</sequence>
<dbReference type="HAMAP" id="MF_01161">
    <property type="entry name" value="tRNA_Ile_lys_synt"/>
    <property type="match status" value="1"/>
</dbReference>
<dbReference type="CDD" id="cd01992">
    <property type="entry name" value="TilS_N"/>
    <property type="match status" value="1"/>
</dbReference>
<dbReference type="KEGG" id="tmn:UCRPA7_4181"/>
<evidence type="ECO:0000313" key="8">
    <source>
        <dbReference type="EMBL" id="EOO00321.1"/>
    </source>
</evidence>
<dbReference type="GO" id="GO:0005524">
    <property type="term" value="F:ATP binding"/>
    <property type="evidence" value="ECO:0007669"/>
    <property type="project" value="UniProtKB-KW"/>
</dbReference>
<dbReference type="eggNOG" id="ENOG502QQNE">
    <property type="taxonomic scope" value="Eukaryota"/>
</dbReference>
<accession>R8BLR8</accession>
<dbReference type="InterPro" id="IPR012094">
    <property type="entry name" value="tRNA_Ile_lys_synt"/>
</dbReference>
<dbReference type="PANTHER" id="PTHR43033:SF1">
    <property type="entry name" value="TRNA(ILE)-LYSIDINE SYNTHASE-RELATED"/>
    <property type="match status" value="1"/>
</dbReference>
<dbReference type="RefSeq" id="XP_007914988.1">
    <property type="nucleotide sequence ID" value="XM_007916797.1"/>
</dbReference>
<evidence type="ECO:0000256" key="6">
    <source>
        <dbReference type="ARBA" id="ARBA00048539"/>
    </source>
</evidence>
<dbReference type="Gene3D" id="3.40.50.620">
    <property type="entry name" value="HUPs"/>
    <property type="match status" value="1"/>
</dbReference>
<name>R8BLR8_PHAM7</name>
<dbReference type="AlphaFoldDB" id="R8BLR8"/>
<dbReference type="InterPro" id="IPR012795">
    <property type="entry name" value="tRNA_Ile_lys_synt_N"/>
</dbReference>
<dbReference type="PANTHER" id="PTHR43033">
    <property type="entry name" value="TRNA(ILE)-LYSIDINE SYNTHASE-RELATED"/>
    <property type="match status" value="1"/>
</dbReference>
<gene>
    <name evidence="8" type="ORF">UCRPA7_4181</name>
</gene>
<keyword evidence="3" id="KW-0819">tRNA processing</keyword>
<keyword evidence="9" id="KW-1185">Reference proteome</keyword>
<dbReference type="OrthoDB" id="10262962at2759"/>
<dbReference type="SUPFAM" id="SSF52402">
    <property type="entry name" value="Adenine nucleotide alpha hydrolases-like"/>
    <property type="match status" value="1"/>
</dbReference>
<dbReference type="Pfam" id="PF01171">
    <property type="entry name" value="ATP_bind_3"/>
    <property type="match status" value="2"/>
</dbReference>
<dbReference type="InterPro" id="IPR014729">
    <property type="entry name" value="Rossmann-like_a/b/a_fold"/>
</dbReference>
<comment type="catalytic activity">
    <reaction evidence="6">
        <text>cytidine(34) in tRNA(Ile2) + L-lysine + ATP = lysidine(34) in tRNA(Ile2) + AMP + diphosphate + H(+)</text>
        <dbReference type="Rhea" id="RHEA:43744"/>
        <dbReference type="Rhea" id="RHEA-COMP:10625"/>
        <dbReference type="Rhea" id="RHEA-COMP:10670"/>
        <dbReference type="ChEBI" id="CHEBI:15378"/>
        <dbReference type="ChEBI" id="CHEBI:30616"/>
        <dbReference type="ChEBI" id="CHEBI:32551"/>
        <dbReference type="ChEBI" id="CHEBI:33019"/>
        <dbReference type="ChEBI" id="CHEBI:82748"/>
        <dbReference type="ChEBI" id="CHEBI:83665"/>
        <dbReference type="ChEBI" id="CHEBI:456215"/>
        <dbReference type="EC" id="6.3.4.19"/>
    </reaction>
</comment>
<dbReference type="EC" id="6.3.4.19" evidence="1"/>
<keyword evidence="4" id="KW-0547">Nucleotide-binding</keyword>
<dbReference type="Proteomes" id="UP000014074">
    <property type="component" value="Unassembled WGS sequence"/>
</dbReference>
<keyword evidence="5" id="KW-0067">ATP-binding</keyword>
<dbReference type="EMBL" id="KB933100">
    <property type="protein sequence ID" value="EOO00321.1"/>
    <property type="molecule type" value="Genomic_DNA"/>
</dbReference>
<dbReference type="GO" id="GO:0008033">
    <property type="term" value="P:tRNA processing"/>
    <property type="evidence" value="ECO:0007669"/>
    <property type="project" value="UniProtKB-KW"/>
</dbReference>
<evidence type="ECO:0000256" key="1">
    <source>
        <dbReference type="ARBA" id="ARBA00013267"/>
    </source>
</evidence>
<evidence type="ECO:0000259" key="7">
    <source>
        <dbReference type="Pfam" id="PF01171"/>
    </source>
</evidence>
<protein>
    <recommendedName>
        <fullName evidence="1">tRNA(Ile)-lysidine synthetase</fullName>
        <ecNumber evidence="1">6.3.4.19</ecNumber>
    </recommendedName>
</protein>
<feature type="domain" description="tRNA(Ile)-lysidine/2-thiocytidine synthase N-terminal" evidence="7">
    <location>
        <begin position="283"/>
        <end position="328"/>
    </location>
</feature>